<gene>
    <name evidence="1" type="ORF">AO498_03275</name>
</gene>
<dbReference type="EMBL" id="CP012836">
    <property type="protein sequence ID" value="AMQ55404.1"/>
    <property type="molecule type" value="Genomic_DNA"/>
</dbReference>
<keyword evidence="2" id="KW-1185">Reference proteome</keyword>
<accession>A0A142EJU9</accession>
<dbReference type="Proteomes" id="UP000073816">
    <property type="component" value="Chromosome"/>
</dbReference>
<evidence type="ECO:0000313" key="1">
    <source>
        <dbReference type="EMBL" id="AMQ55404.1"/>
    </source>
</evidence>
<dbReference type="KEGG" id="alm:AO498_03275"/>
<proteinExistence type="predicted"/>
<dbReference type="RefSeq" id="WP_067543728.1">
    <property type="nucleotide sequence ID" value="NZ_CP012836.1"/>
</dbReference>
<reference evidence="1 2" key="2">
    <citation type="journal article" date="2016" name="Genome Announc.">
        <title>Complete Genome Sequence of Algoriphagus sp. Strain M8-2, Isolated from a Brackish Lake.</title>
        <authorList>
            <person name="Muraguchi Y."/>
            <person name="Kushimoto K."/>
            <person name="Ohtsubo Y."/>
            <person name="Suzuki T."/>
            <person name="Dohra H."/>
            <person name="Kimbara K."/>
            <person name="Shintani M."/>
        </authorList>
    </citation>
    <scope>NUCLEOTIDE SEQUENCE [LARGE SCALE GENOMIC DNA]</scope>
    <source>
        <strain evidence="1 2">M8-2</strain>
    </source>
</reference>
<reference evidence="2" key="1">
    <citation type="submission" date="2015-09" db="EMBL/GenBank/DDBJ databases">
        <title>Complete sequence of Algoriphagus sp. M8-2.</title>
        <authorList>
            <person name="Shintani M."/>
        </authorList>
    </citation>
    <scope>NUCLEOTIDE SEQUENCE [LARGE SCALE GENOMIC DNA]</scope>
    <source>
        <strain evidence="2">M8-2</strain>
    </source>
</reference>
<dbReference type="STRING" id="1727163.AO498_03275"/>
<dbReference type="AlphaFoldDB" id="A0A142EJU9"/>
<organism evidence="1 2">
    <name type="scientific">Algoriphagus sanaruensis</name>
    <dbReference type="NCBI Taxonomy" id="1727163"/>
    <lineage>
        <taxon>Bacteria</taxon>
        <taxon>Pseudomonadati</taxon>
        <taxon>Bacteroidota</taxon>
        <taxon>Cytophagia</taxon>
        <taxon>Cytophagales</taxon>
        <taxon>Cyclobacteriaceae</taxon>
        <taxon>Algoriphagus</taxon>
    </lineage>
</organism>
<protein>
    <submittedName>
        <fullName evidence="1">Uncharacterized protein</fullName>
    </submittedName>
</protein>
<evidence type="ECO:0000313" key="2">
    <source>
        <dbReference type="Proteomes" id="UP000073816"/>
    </source>
</evidence>
<name>A0A142EJU9_9BACT</name>
<dbReference type="PATRIC" id="fig|1727163.4.peg.677"/>
<dbReference type="OrthoDB" id="1494029at2"/>
<sequence length="190" mass="21201">MKTHSRIFAFLVMATLTALGFPQDLKRLSYQAYLIQDKNSWKQNVALATQAHQIQPNERTSFDLALMEYGLLNVTMVDQDERLFDAYADGLEKRLKALSSSQTYGAEAKALLSSLHGYKIAYNPMKGMFLGPKSSGLLEEAFAQAPNSPIVLKMMAGNKYFTPETWGGDKDEALALFQKSNQAFEKSGKE</sequence>